<name>A0A9P8N6G2_9HYPO</name>
<dbReference type="EMBL" id="JAIZPD010000001">
    <property type="protein sequence ID" value="KAH0967815.1"/>
    <property type="molecule type" value="Genomic_DNA"/>
</dbReference>
<feature type="compositionally biased region" description="Basic and acidic residues" evidence="1">
    <location>
        <begin position="272"/>
        <end position="281"/>
    </location>
</feature>
<keyword evidence="2" id="KW-0812">Transmembrane</keyword>
<reference evidence="3" key="1">
    <citation type="submission" date="2021-09" db="EMBL/GenBank/DDBJ databases">
        <title>A high-quality genome of the endoparasitic fungus Hirsutella rhossiliensis with a comparison of Hirsutella genomes reveals transposable elements contributing to genome size variation.</title>
        <authorList>
            <person name="Lin R."/>
            <person name="Jiao Y."/>
            <person name="Sun X."/>
            <person name="Ling J."/>
            <person name="Xie B."/>
            <person name="Cheng X."/>
        </authorList>
    </citation>
    <scope>NUCLEOTIDE SEQUENCE</scope>
    <source>
        <strain evidence="3">HR02</strain>
    </source>
</reference>
<dbReference type="AlphaFoldDB" id="A0A9P8N6G2"/>
<protein>
    <submittedName>
        <fullName evidence="3">Uncharacterized protein</fullName>
    </submittedName>
</protein>
<accession>A0A9P8N6G2</accession>
<organism evidence="3 4">
    <name type="scientific">Hirsutella rhossiliensis</name>
    <dbReference type="NCBI Taxonomy" id="111463"/>
    <lineage>
        <taxon>Eukaryota</taxon>
        <taxon>Fungi</taxon>
        <taxon>Dikarya</taxon>
        <taxon>Ascomycota</taxon>
        <taxon>Pezizomycotina</taxon>
        <taxon>Sordariomycetes</taxon>
        <taxon>Hypocreomycetidae</taxon>
        <taxon>Hypocreales</taxon>
        <taxon>Ophiocordycipitaceae</taxon>
        <taxon>Hirsutella</taxon>
    </lineage>
</organism>
<gene>
    <name evidence="3" type="ORF">HRG_00457</name>
</gene>
<dbReference type="Proteomes" id="UP000824596">
    <property type="component" value="Unassembled WGS sequence"/>
</dbReference>
<keyword evidence="2" id="KW-1133">Transmembrane helix</keyword>
<evidence type="ECO:0000256" key="2">
    <source>
        <dbReference type="SAM" id="Phobius"/>
    </source>
</evidence>
<keyword evidence="2" id="KW-0472">Membrane</keyword>
<proteinExistence type="predicted"/>
<evidence type="ECO:0000313" key="3">
    <source>
        <dbReference type="EMBL" id="KAH0967815.1"/>
    </source>
</evidence>
<feature type="transmembrane region" description="Helical" evidence="2">
    <location>
        <begin position="30"/>
        <end position="49"/>
    </location>
</feature>
<comment type="caution">
    <text evidence="3">The sequence shown here is derived from an EMBL/GenBank/DDBJ whole genome shotgun (WGS) entry which is preliminary data.</text>
</comment>
<evidence type="ECO:0000256" key="1">
    <source>
        <dbReference type="SAM" id="MobiDB-lite"/>
    </source>
</evidence>
<feature type="transmembrane region" description="Helical" evidence="2">
    <location>
        <begin position="109"/>
        <end position="132"/>
    </location>
</feature>
<feature type="transmembrane region" description="Helical" evidence="2">
    <location>
        <begin position="144"/>
        <end position="162"/>
    </location>
</feature>
<feature type="region of interest" description="Disordered" evidence="1">
    <location>
        <begin position="174"/>
        <end position="203"/>
    </location>
</feature>
<dbReference type="OrthoDB" id="3537340at2759"/>
<sequence>MVGHFEPDPELCRQYAQFASSLERWQFKSIYWAMFGTNLIILFLASWIYTKGQQVLERVSLQSEKRARTLRTYILLCAGCVAVSTVVVVMEAFALLALQFCDGEDLMSLYWSTWTMIQIGSLIAMVGIILALLHSLWDSKHPPWALALGTPVLVIAGVLHLFHDCTRTRIKKMRRRSSGLNGSGPSMRKEDTMETARDMDSSGEDTYNKLQVEFIGSTVDGGPIVRFLRPLPKSMRHQGDILGYSDDDRPIMAYRKGVITFAPDPESPGPSKEARSDLTER</sequence>
<feature type="region of interest" description="Disordered" evidence="1">
    <location>
        <begin position="260"/>
        <end position="281"/>
    </location>
</feature>
<dbReference type="RefSeq" id="XP_044725328.1">
    <property type="nucleotide sequence ID" value="XM_044858928.1"/>
</dbReference>
<keyword evidence="4" id="KW-1185">Reference proteome</keyword>
<feature type="transmembrane region" description="Helical" evidence="2">
    <location>
        <begin position="70"/>
        <end position="97"/>
    </location>
</feature>
<evidence type="ECO:0000313" key="4">
    <source>
        <dbReference type="Proteomes" id="UP000824596"/>
    </source>
</evidence>
<dbReference type="GeneID" id="68349586"/>
<feature type="compositionally biased region" description="Basic and acidic residues" evidence="1">
    <location>
        <begin position="187"/>
        <end position="200"/>
    </location>
</feature>